<keyword evidence="2 5" id="KW-0547">Nucleotide-binding</keyword>
<evidence type="ECO:0000256" key="2">
    <source>
        <dbReference type="ARBA" id="ARBA00022741"/>
    </source>
</evidence>
<feature type="domain" description="Aspartyl/Glutamyl-tRNA(Gln) amidotransferase subunit B/E catalytic" evidence="6">
    <location>
        <begin position="6"/>
        <end position="284"/>
    </location>
</feature>
<dbReference type="InterPro" id="IPR017959">
    <property type="entry name" value="Asn/Gln-tRNA_amidoTrfase_suB/E"/>
</dbReference>
<evidence type="ECO:0000313" key="8">
    <source>
        <dbReference type="Proteomes" id="UP001328107"/>
    </source>
</evidence>
<dbReference type="PROSITE" id="PS01234">
    <property type="entry name" value="GATB"/>
    <property type="match status" value="1"/>
</dbReference>
<dbReference type="GO" id="GO:0005739">
    <property type="term" value="C:mitochondrion"/>
    <property type="evidence" value="ECO:0007669"/>
    <property type="project" value="UniProtKB-SubCell"/>
</dbReference>
<dbReference type="GO" id="GO:0032543">
    <property type="term" value="P:mitochondrial translation"/>
    <property type="evidence" value="ECO:0007669"/>
    <property type="project" value="UniProtKB-UniRule"/>
</dbReference>
<comment type="subunit">
    <text evidence="5">Subunit of the heterotrimeric GatCAB amidotransferase (AdT) complex, composed of A, B and C subunits.</text>
</comment>
<dbReference type="GO" id="GO:0030956">
    <property type="term" value="C:glutamyl-tRNA(Gln) amidotransferase complex"/>
    <property type="evidence" value="ECO:0007669"/>
    <property type="project" value="UniProtKB-UniRule"/>
</dbReference>
<gene>
    <name evidence="7" type="ORF">PMAYCL1PPCAC_12732</name>
</gene>
<dbReference type="SUPFAM" id="SSF55931">
    <property type="entry name" value="Glutamine synthetase/guanido kinase"/>
    <property type="match status" value="1"/>
</dbReference>
<evidence type="ECO:0000256" key="4">
    <source>
        <dbReference type="ARBA" id="ARBA00022917"/>
    </source>
</evidence>
<comment type="catalytic activity">
    <reaction evidence="5">
        <text>L-glutamyl-tRNA(Gln) + L-glutamine + ATP + H2O = L-glutaminyl-tRNA(Gln) + L-glutamate + ADP + phosphate + H(+)</text>
        <dbReference type="Rhea" id="RHEA:17521"/>
        <dbReference type="Rhea" id="RHEA-COMP:9681"/>
        <dbReference type="Rhea" id="RHEA-COMP:9684"/>
        <dbReference type="ChEBI" id="CHEBI:15377"/>
        <dbReference type="ChEBI" id="CHEBI:15378"/>
        <dbReference type="ChEBI" id="CHEBI:29985"/>
        <dbReference type="ChEBI" id="CHEBI:30616"/>
        <dbReference type="ChEBI" id="CHEBI:43474"/>
        <dbReference type="ChEBI" id="CHEBI:58359"/>
        <dbReference type="ChEBI" id="CHEBI:78520"/>
        <dbReference type="ChEBI" id="CHEBI:78521"/>
        <dbReference type="ChEBI" id="CHEBI:456216"/>
    </reaction>
</comment>
<dbReference type="Proteomes" id="UP001328107">
    <property type="component" value="Unassembled WGS sequence"/>
</dbReference>
<evidence type="ECO:0000256" key="3">
    <source>
        <dbReference type="ARBA" id="ARBA00022840"/>
    </source>
</evidence>
<sequence>MSLRAVVGLEVHVQLSTASKLFSRSPSLSLPPNEAVSPLDAAHPGVLPLLSKKAVQIALKSAMLLNCTVNRASSFDRKHYFYADMPAGYQITQQANPIAKNGRFEFFLLNEKSDERRMVDVLQVQLEQDSGKSIHEGKGSLIDLNRSGCALVEIVTAPQLKSGLEAASFVKQLRLLFIHHQISYGLMHKGQMRVDANVSLAKGNWNGERTEIKNMNSMAHVESAIEYEIQRQKEMMERGEKVVFETRTVDTRGRTVCMREKEKTDYRFMHEPNIPTLRISDRLMEESRRSIESPPLHERLINECRFTAYSAVHLSEDESLSQFISVCWEEGREETSLPSIGGELFMEWLLEVKQICQRRKYEYPPSRKGFHRGFLSLIRLVRDGEITRLTALDTLRELIDGEGTIDVEKYLNEKELWRIRDEVEMDREARALIDELTENERRKAMEGHKKTKIKLRNGLIAKMRKRIDADDAMKTFERIL</sequence>
<comment type="subcellular location">
    <subcellularLocation>
        <location evidence="5">Mitochondrion</location>
    </subcellularLocation>
</comment>
<dbReference type="AlphaFoldDB" id="A0AAN4ZQE7"/>
<protein>
    <recommendedName>
        <fullName evidence="5">Glutamyl-tRNA(Gln) amidotransferase subunit B, mitochondrial</fullName>
        <shortName evidence="5">Glu-AdT subunit B</shortName>
        <ecNumber evidence="5">6.3.5.-</ecNumber>
    </recommendedName>
</protein>
<keyword evidence="1 5" id="KW-0436">Ligase</keyword>
<dbReference type="GO" id="GO:0070681">
    <property type="term" value="P:glutaminyl-tRNAGln biosynthesis via transamidation"/>
    <property type="evidence" value="ECO:0007669"/>
    <property type="project" value="UniProtKB-UniRule"/>
</dbReference>
<dbReference type="GO" id="GO:0050567">
    <property type="term" value="F:glutaminyl-tRNA synthase (glutamine-hydrolyzing) activity"/>
    <property type="evidence" value="ECO:0007669"/>
    <property type="project" value="UniProtKB-UniRule"/>
</dbReference>
<evidence type="ECO:0000256" key="5">
    <source>
        <dbReference type="HAMAP-Rule" id="MF_03147"/>
    </source>
</evidence>
<dbReference type="NCBIfam" id="NF004012">
    <property type="entry name" value="PRK05477.1-2"/>
    <property type="match status" value="1"/>
</dbReference>
<dbReference type="Pfam" id="PF02934">
    <property type="entry name" value="GatB_N"/>
    <property type="match status" value="1"/>
</dbReference>
<evidence type="ECO:0000256" key="1">
    <source>
        <dbReference type="ARBA" id="ARBA00022598"/>
    </source>
</evidence>
<dbReference type="GO" id="GO:0005524">
    <property type="term" value="F:ATP binding"/>
    <property type="evidence" value="ECO:0007669"/>
    <property type="project" value="UniProtKB-KW"/>
</dbReference>
<dbReference type="EC" id="6.3.5.-" evidence="5"/>
<comment type="similarity">
    <text evidence="5">Belongs to the GatB/GatE family. GatB subfamily.</text>
</comment>
<dbReference type="PANTHER" id="PTHR11659:SF0">
    <property type="entry name" value="GLUTAMYL-TRNA(GLN) AMIDOTRANSFERASE SUBUNIT B, MITOCHONDRIAL"/>
    <property type="match status" value="1"/>
</dbReference>
<keyword evidence="8" id="KW-1185">Reference proteome</keyword>
<dbReference type="InterPro" id="IPR004413">
    <property type="entry name" value="GatB"/>
</dbReference>
<reference evidence="8" key="1">
    <citation type="submission" date="2022-10" db="EMBL/GenBank/DDBJ databases">
        <title>Genome assembly of Pristionchus species.</title>
        <authorList>
            <person name="Yoshida K."/>
            <person name="Sommer R.J."/>
        </authorList>
    </citation>
    <scope>NUCLEOTIDE SEQUENCE [LARGE SCALE GENOMIC DNA]</scope>
    <source>
        <strain evidence="8">RS5460</strain>
    </source>
</reference>
<dbReference type="HAMAP" id="MF_00121">
    <property type="entry name" value="GatB"/>
    <property type="match status" value="1"/>
</dbReference>
<keyword evidence="5" id="KW-0496">Mitochondrion</keyword>
<dbReference type="InterPro" id="IPR014746">
    <property type="entry name" value="Gln_synth/guanido_kin_cat_dom"/>
</dbReference>
<dbReference type="InterPro" id="IPR017958">
    <property type="entry name" value="Gln-tRNA_amidoTrfase_suB_CS"/>
</dbReference>
<dbReference type="PANTHER" id="PTHR11659">
    <property type="entry name" value="GLUTAMYL-TRNA GLN AMIDOTRANSFERASE SUBUNIT B MITOCHONDRIAL AND PROKARYOTIC PET112-RELATED"/>
    <property type="match status" value="1"/>
</dbReference>
<organism evidence="7 8">
    <name type="scientific">Pristionchus mayeri</name>
    <dbReference type="NCBI Taxonomy" id="1317129"/>
    <lineage>
        <taxon>Eukaryota</taxon>
        <taxon>Metazoa</taxon>
        <taxon>Ecdysozoa</taxon>
        <taxon>Nematoda</taxon>
        <taxon>Chromadorea</taxon>
        <taxon>Rhabditida</taxon>
        <taxon>Rhabditina</taxon>
        <taxon>Diplogasteromorpha</taxon>
        <taxon>Diplogasteroidea</taxon>
        <taxon>Neodiplogasteridae</taxon>
        <taxon>Pristionchus</taxon>
    </lineage>
</organism>
<name>A0AAN4ZQE7_9BILA</name>
<accession>A0AAN4ZQE7</accession>
<comment type="caution">
    <text evidence="7">The sequence shown here is derived from an EMBL/GenBank/DDBJ whole genome shotgun (WGS) entry which is preliminary data.</text>
</comment>
<evidence type="ECO:0000313" key="7">
    <source>
        <dbReference type="EMBL" id="GMR42537.1"/>
    </source>
</evidence>
<proteinExistence type="inferred from homology"/>
<comment type="function">
    <text evidence="5">Allows the formation of correctly charged Gln-tRNA(Gln) through the transamidation of misacylated Glu-tRNA(Gln) in the mitochondria. The reaction takes place in the presence of glutamine and ATP through an activated gamma-phospho-Glu-tRNA(Gln).</text>
</comment>
<dbReference type="EMBL" id="BTRK01000003">
    <property type="protein sequence ID" value="GMR42537.1"/>
    <property type="molecule type" value="Genomic_DNA"/>
</dbReference>
<evidence type="ECO:0000259" key="6">
    <source>
        <dbReference type="Pfam" id="PF02934"/>
    </source>
</evidence>
<keyword evidence="3 5" id="KW-0067">ATP-binding</keyword>
<keyword evidence="4 5" id="KW-0648">Protein biosynthesis</keyword>
<dbReference type="InterPro" id="IPR006075">
    <property type="entry name" value="Asn/Gln-tRNA_Trfase_suB/E_cat"/>
</dbReference>
<dbReference type="NCBIfam" id="TIGR00133">
    <property type="entry name" value="gatB"/>
    <property type="match status" value="1"/>
</dbReference>